<sequence length="166" mass="18401">MPARSSEEERTKEKGDKEDRKKERGGRRGESLANMRRQAGGWVRQSLWGGEEEANDLVNLLLESLTGLSRLPEGRTPSSESPGLREERSAKYVSQERGAETPLRLVSCLGASSLIKPPPNLTNLRAGLGHDIIFTAAAPPARLTALEVDFVDLTKEQPRLIQDRRM</sequence>
<feature type="region of interest" description="Disordered" evidence="1">
    <location>
        <begin position="68"/>
        <end position="97"/>
    </location>
</feature>
<dbReference type="VEuPathDB" id="ToxoDB:TGP89_209095"/>
<comment type="caution">
    <text evidence="2">The sequence shown here is derived from an EMBL/GenBank/DDBJ whole genome shotgun (WGS) entry which is preliminary data.</text>
</comment>
<feature type="compositionally biased region" description="Basic and acidic residues" evidence="1">
    <location>
        <begin position="1"/>
        <end position="30"/>
    </location>
</feature>
<reference evidence="2 3" key="1">
    <citation type="submission" date="2014-03" db="EMBL/GenBank/DDBJ databases">
        <authorList>
            <person name="Sibley D."/>
            <person name="Venepally P."/>
            <person name="Karamycheva S."/>
            <person name="Hadjithomas M."/>
            <person name="Khan A."/>
            <person name="Brunk B."/>
            <person name="Roos D."/>
            <person name="Caler E."/>
            <person name="Lorenzi H."/>
        </authorList>
    </citation>
    <scope>NUCLEOTIDE SEQUENCE [LARGE SCALE GENOMIC DNA]</scope>
    <source>
        <strain evidence="3">p89</strain>
    </source>
</reference>
<feature type="region of interest" description="Disordered" evidence="1">
    <location>
        <begin position="1"/>
        <end position="36"/>
    </location>
</feature>
<dbReference type="Proteomes" id="UP000028828">
    <property type="component" value="Unassembled WGS sequence"/>
</dbReference>
<protein>
    <submittedName>
        <fullName evidence="2">Uncharacterized protein</fullName>
    </submittedName>
</protein>
<organism evidence="2 3">
    <name type="scientific">Toxoplasma gondii p89</name>
    <dbReference type="NCBI Taxonomy" id="943119"/>
    <lineage>
        <taxon>Eukaryota</taxon>
        <taxon>Sar</taxon>
        <taxon>Alveolata</taxon>
        <taxon>Apicomplexa</taxon>
        <taxon>Conoidasida</taxon>
        <taxon>Coccidia</taxon>
        <taxon>Eucoccidiorida</taxon>
        <taxon>Eimeriorina</taxon>
        <taxon>Sarcocystidae</taxon>
        <taxon>Toxoplasma</taxon>
    </lineage>
</organism>
<evidence type="ECO:0000313" key="2">
    <source>
        <dbReference type="EMBL" id="KFG29276.1"/>
    </source>
</evidence>
<accession>A0A086JAV8</accession>
<evidence type="ECO:0000313" key="3">
    <source>
        <dbReference type="Proteomes" id="UP000028828"/>
    </source>
</evidence>
<name>A0A086JAV8_TOXGO</name>
<dbReference type="EMBL" id="AEYI02002189">
    <property type="protein sequence ID" value="KFG29276.1"/>
    <property type="molecule type" value="Genomic_DNA"/>
</dbReference>
<evidence type="ECO:0000256" key="1">
    <source>
        <dbReference type="SAM" id="MobiDB-lite"/>
    </source>
</evidence>
<gene>
    <name evidence="2" type="ORF">TGP89_209095</name>
</gene>
<dbReference type="AlphaFoldDB" id="A0A086JAV8"/>
<proteinExistence type="predicted"/>